<comment type="caution">
    <text evidence="1">The sequence shown here is derived from an EMBL/GenBank/DDBJ whole genome shotgun (WGS) entry which is preliminary data.</text>
</comment>
<proteinExistence type="predicted"/>
<dbReference type="Gramene" id="TVU34406">
    <property type="protein sequence ID" value="TVU34406"/>
    <property type="gene ID" value="EJB05_16238"/>
</dbReference>
<evidence type="ECO:0000313" key="1">
    <source>
        <dbReference type="EMBL" id="TVU34406.1"/>
    </source>
</evidence>
<dbReference type="Proteomes" id="UP000324897">
    <property type="component" value="Unassembled WGS sequence"/>
</dbReference>
<dbReference type="AlphaFoldDB" id="A0A5J9VEI9"/>
<name>A0A5J9VEI9_9POAL</name>
<organism evidence="1 2">
    <name type="scientific">Eragrostis curvula</name>
    <name type="common">weeping love grass</name>
    <dbReference type="NCBI Taxonomy" id="38414"/>
    <lineage>
        <taxon>Eukaryota</taxon>
        <taxon>Viridiplantae</taxon>
        <taxon>Streptophyta</taxon>
        <taxon>Embryophyta</taxon>
        <taxon>Tracheophyta</taxon>
        <taxon>Spermatophyta</taxon>
        <taxon>Magnoliopsida</taxon>
        <taxon>Liliopsida</taxon>
        <taxon>Poales</taxon>
        <taxon>Poaceae</taxon>
        <taxon>PACMAD clade</taxon>
        <taxon>Chloridoideae</taxon>
        <taxon>Eragrostideae</taxon>
        <taxon>Eragrostidinae</taxon>
        <taxon>Eragrostis</taxon>
    </lineage>
</organism>
<accession>A0A5J9VEI9</accession>
<sequence>MLGVFLHPHSRSETQKDKNLEQVSAIRNSTSGCLVVGKNCVRVPEIYNSGGSLHLPPLKIKGVAAGRGIFRR</sequence>
<gene>
    <name evidence="1" type="ORF">EJB05_16238</name>
</gene>
<evidence type="ECO:0000313" key="2">
    <source>
        <dbReference type="Proteomes" id="UP000324897"/>
    </source>
</evidence>
<reference evidence="1 2" key="1">
    <citation type="journal article" date="2019" name="Sci. Rep.">
        <title>A high-quality genome of Eragrostis curvula grass provides insights into Poaceae evolution and supports new strategies to enhance forage quality.</title>
        <authorList>
            <person name="Carballo J."/>
            <person name="Santos B.A.C.M."/>
            <person name="Zappacosta D."/>
            <person name="Garbus I."/>
            <person name="Selva J.P."/>
            <person name="Gallo C.A."/>
            <person name="Diaz A."/>
            <person name="Albertini E."/>
            <person name="Caccamo M."/>
            <person name="Echenique V."/>
        </authorList>
    </citation>
    <scope>NUCLEOTIDE SEQUENCE [LARGE SCALE GENOMIC DNA]</scope>
    <source>
        <strain evidence="2">cv. Victoria</strain>
        <tissue evidence="1">Leaf</tissue>
    </source>
</reference>
<protein>
    <submittedName>
        <fullName evidence="1">Uncharacterized protein</fullName>
    </submittedName>
</protein>
<keyword evidence="2" id="KW-1185">Reference proteome</keyword>
<dbReference type="EMBL" id="RWGY01000009">
    <property type="protein sequence ID" value="TVU34406.1"/>
    <property type="molecule type" value="Genomic_DNA"/>
</dbReference>